<dbReference type="AlphaFoldDB" id="A0A2G6QGU8"/>
<organism evidence="1 2">
    <name type="scientific">Bacillus fungorum</name>
    <dbReference type="NCBI Taxonomy" id="2039284"/>
    <lineage>
        <taxon>Bacteria</taxon>
        <taxon>Bacillati</taxon>
        <taxon>Bacillota</taxon>
        <taxon>Bacilli</taxon>
        <taxon>Bacillales</taxon>
        <taxon>Bacillaceae</taxon>
        <taxon>Bacillus</taxon>
    </lineage>
</organism>
<keyword evidence="2" id="KW-1185">Reference proteome</keyword>
<name>A0A2G6QGU8_9BACI</name>
<dbReference type="Pfam" id="PF13107">
    <property type="entry name" value="DUF3964"/>
    <property type="match status" value="1"/>
</dbReference>
<evidence type="ECO:0008006" key="3">
    <source>
        <dbReference type="Google" id="ProtNLM"/>
    </source>
</evidence>
<dbReference type="Proteomes" id="UP000228484">
    <property type="component" value="Unassembled WGS sequence"/>
</dbReference>
<evidence type="ECO:0000313" key="2">
    <source>
        <dbReference type="Proteomes" id="UP000228484"/>
    </source>
</evidence>
<dbReference type="RefSeq" id="WP_099683925.1">
    <property type="nucleotide sequence ID" value="NZ_JBOIRJ010000003.1"/>
</dbReference>
<gene>
    <name evidence="1" type="ORF">CO726_08265</name>
</gene>
<comment type="caution">
    <text evidence="1">The sequence shown here is derived from an EMBL/GenBank/DDBJ whole genome shotgun (WGS) entry which is preliminary data.</text>
</comment>
<sequence length="111" mass="13262">MTRQERILQLPFFQDKQELAQQILQLEQESHVYLPDQFVIKQVPPYSFGEKKAAIGRISEFYFVSISSGNTWKYQTFKDEMKCREFFIMLPEITDQQLAFWFNNIELLKAA</sequence>
<evidence type="ECO:0000313" key="1">
    <source>
        <dbReference type="EMBL" id="PIE95991.1"/>
    </source>
</evidence>
<accession>A0A2G6QGU8</accession>
<reference evidence="1 2" key="1">
    <citation type="submission" date="2017-09" db="EMBL/GenBank/DDBJ databases">
        <title>Biocontrol bacteria screening and application from spent mushroom substrate.</title>
        <authorList>
            <person name="Sun X."/>
        </authorList>
    </citation>
    <scope>NUCLEOTIDE SEQUENCE [LARGE SCALE GENOMIC DNA]</scope>
    <source>
        <strain evidence="1 2">100374</strain>
    </source>
</reference>
<proteinExistence type="predicted"/>
<dbReference type="EMBL" id="NWUW01000004">
    <property type="protein sequence ID" value="PIE95991.1"/>
    <property type="molecule type" value="Genomic_DNA"/>
</dbReference>
<dbReference type="InterPro" id="IPR025082">
    <property type="entry name" value="DUF3964"/>
</dbReference>
<protein>
    <recommendedName>
        <fullName evidence="3">DUF3964 domain-containing protein</fullName>
    </recommendedName>
</protein>